<gene>
    <name evidence="1" type="ORF">TKK_012623</name>
</gene>
<sequence>MKFLKQLFHISQEHEPLFLIFRSFSKNLKNGKDVIDKVAIQLNEFSEKIDYFYLTLKSRRGESRDQRASSPLHCPPTFLGSATATFLCTCLIYIVENGISTDQQPQVHRPRLFTPKSKQCLKKYHLLLPRCLKTRKDRFKDSSGVSRPLVVLYYSHWLQPSEKK</sequence>
<proteinExistence type="predicted"/>
<keyword evidence="2" id="KW-1185">Reference proteome</keyword>
<organism evidence="1 2">
    <name type="scientific">Trichogramma kaykai</name>
    <dbReference type="NCBI Taxonomy" id="54128"/>
    <lineage>
        <taxon>Eukaryota</taxon>
        <taxon>Metazoa</taxon>
        <taxon>Ecdysozoa</taxon>
        <taxon>Arthropoda</taxon>
        <taxon>Hexapoda</taxon>
        <taxon>Insecta</taxon>
        <taxon>Pterygota</taxon>
        <taxon>Neoptera</taxon>
        <taxon>Endopterygota</taxon>
        <taxon>Hymenoptera</taxon>
        <taxon>Apocrita</taxon>
        <taxon>Proctotrupomorpha</taxon>
        <taxon>Chalcidoidea</taxon>
        <taxon>Trichogrammatidae</taxon>
        <taxon>Trichogramma</taxon>
    </lineage>
</organism>
<protein>
    <submittedName>
        <fullName evidence="1">Uncharacterized protein</fullName>
    </submittedName>
</protein>
<accession>A0ABD2WK09</accession>
<dbReference type="Proteomes" id="UP001627154">
    <property type="component" value="Unassembled WGS sequence"/>
</dbReference>
<name>A0ABD2WK09_9HYME</name>
<dbReference type="EMBL" id="JBJJXI010000101">
    <property type="protein sequence ID" value="KAL3392921.1"/>
    <property type="molecule type" value="Genomic_DNA"/>
</dbReference>
<evidence type="ECO:0000313" key="1">
    <source>
        <dbReference type="EMBL" id="KAL3392921.1"/>
    </source>
</evidence>
<reference evidence="1 2" key="1">
    <citation type="journal article" date="2024" name="bioRxiv">
        <title>A reference genome for Trichogramma kaykai: A tiny desert-dwelling parasitoid wasp with competing sex-ratio distorters.</title>
        <authorList>
            <person name="Culotta J."/>
            <person name="Lindsey A.R."/>
        </authorList>
    </citation>
    <scope>NUCLEOTIDE SEQUENCE [LARGE SCALE GENOMIC DNA]</scope>
    <source>
        <strain evidence="1 2">KSX58</strain>
    </source>
</reference>
<comment type="caution">
    <text evidence="1">The sequence shown here is derived from an EMBL/GenBank/DDBJ whole genome shotgun (WGS) entry which is preliminary data.</text>
</comment>
<dbReference type="AlphaFoldDB" id="A0ABD2WK09"/>
<evidence type="ECO:0000313" key="2">
    <source>
        <dbReference type="Proteomes" id="UP001627154"/>
    </source>
</evidence>